<dbReference type="Proteomes" id="UP000068026">
    <property type="component" value="Chromosome"/>
</dbReference>
<gene>
    <name evidence="13" type="primary">yegE</name>
    <name evidence="13" type="ORF">CPRO_18170</name>
    <name evidence="14" type="ORF">SAMN02745151_02925</name>
</gene>
<dbReference type="EC" id="2.7.7.65" evidence="13"/>
<dbReference type="PROSITE" id="PS50887">
    <property type="entry name" value="GGDEF"/>
    <property type="match status" value="1"/>
</dbReference>
<feature type="domain" description="HD-GYP" evidence="12">
    <location>
        <begin position="651"/>
        <end position="841"/>
    </location>
</feature>
<dbReference type="InterPro" id="IPR003607">
    <property type="entry name" value="HD/PDEase_dom"/>
</dbReference>
<evidence type="ECO:0000256" key="2">
    <source>
        <dbReference type="ARBA" id="ARBA00022475"/>
    </source>
</evidence>
<dbReference type="Pfam" id="PF13487">
    <property type="entry name" value="HD_5"/>
    <property type="match status" value="1"/>
</dbReference>
<keyword evidence="3 6" id="KW-0812">Transmembrane</keyword>
<dbReference type="Pfam" id="PF08269">
    <property type="entry name" value="dCache_2"/>
    <property type="match status" value="1"/>
</dbReference>
<dbReference type="SUPFAM" id="SSF109604">
    <property type="entry name" value="HD-domain/PDEase-like"/>
    <property type="match status" value="1"/>
</dbReference>
<dbReference type="CDD" id="cd00130">
    <property type="entry name" value="PAS"/>
    <property type="match status" value="1"/>
</dbReference>
<evidence type="ECO:0000259" key="10">
    <source>
        <dbReference type="PROSITE" id="PS50887"/>
    </source>
</evidence>
<evidence type="ECO:0000259" key="7">
    <source>
        <dbReference type="PROSITE" id="PS50112"/>
    </source>
</evidence>
<sequence length="841" mass="95595">MYSSVDVEIRFNKVLWKSAPYSYWESGGFGFFAVRSKGPISGMATLFVQKISNMICYHSIPLLERRNLKLFKFINNIKFKAKLNVFVALIFSLIILVSAILLYNAYLGKQDDLEFIDQTIRNNYDRNIKDQVDNVITLLDGIYEKYDSGELTFAEAQTLGADLVRDLRYDGEGYFWIDTIDGVNVVLLGSDTEGTNRYNFFDSNGVPVVKKCIKIALESESGYIDYWFPKANQTQPVMKRGYVKLFVPFNWVVGTGNYIDDINKSIEDKRKDIDTAFQNQIFAISVLFLLLIIGTISLVSFFAKSITIPLQKTTHLANLISNGVLDEHIDNNIKKRKDEIGQLATSIEKMRNSIKQLIDALTENAKMLELEKELFGTTLKSIGDAVISTDQNENIVLMNTVSEELTGWKQEEASGKPFEEVFKIINEYTREKCVNPVTKALQLKKVVSLENHAVLITKNGDGIPIEDSASPITDMNGNIIGAVLVFRDVTDQKEKQKKIEYLSYHDQLTGLFNRHFFAEEIKRLDVDRNLPFTIAMVDVNGLKLTNDAFGHEVGDLLLQSVAKVLKSECRAEDIVSRIGGDEFVILLPRTSSVEAELIIKRIYKAMELQKVDNVVISASIGWETKESSHDDIREVFAKAEDFMYRKKITESQSMRNQTIKVIMHTLHEANAREKIHSERVSKLCRKIGEAMKLDNEVIKELELAGLMHDIGKIAINNDILNKPGKLTEAEYEEVKKHPEISYHILKSADVYTRLAEYVLSHHERWDGKGYPRGLSGEDIPLVSRIITVADAYEAMTAIRTYKGAFSHEQAIEELKRCSGTQFDPEIVHACQKYCWTRKGEF</sequence>
<keyword evidence="4 6" id="KW-1133">Transmembrane helix</keyword>
<dbReference type="SMART" id="SM00086">
    <property type="entry name" value="PAC"/>
    <property type="match status" value="1"/>
</dbReference>
<dbReference type="GO" id="GO:0005886">
    <property type="term" value="C:plasma membrane"/>
    <property type="evidence" value="ECO:0007669"/>
    <property type="project" value="UniProtKB-SubCell"/>
</dbReference>
<dbReference type="InterPro" id="IPR004010">
    <property type="entry name" value="Double_Cache_2"/>
</dbReference>
<dbReference type="EMBL" id="CP014223">
    <property type="protein sequence ID" value="AMJ41403.1"/>
    <property type="molecule type" value="Genomic_DNA"/>
</dbReference>
<dbReference type="GO" id="GO:0006355">
    <property type="term" value="P:regulation of DNA-templated transcription"/>
    <property type="evidence" value="ECO:0007669"/>
    <property type="project" value="InterPro"/>
</dbReference>
<dbReference type="SMART" id="SM00267">
    <property type="entry name" value="GGDEF"/>
    <property type="match status" value="1"/>
</dbReference>
<dbReference type="PANTHER" id="PTHR43155">
    <property type="entry name" value="CYCLIC DI-GMP PHOSPHODIESTERASE PA4108-RELATED"/>
    <property type="match status" value="1"/>
</dbReference>
<feature type="domain" description="HD" evidence="11">
    <location>
        <begin position="673"/>
        <end position="795"/>
    </location>
</feature>
<evidence type="ECO:0000313" key="15">
    <source>
        <dbReference type="Proteomes" id="UP000068026"/>
    </source>
</evidence>
<dbReference type="GO" id="GO:0052621">
    <property type="term" value="F:diguanylate cyclase activity"/>
    <property type="evidence" value="ECO:0007669"/>
    <property type="project" value="UniProtKB-EC"/>
</dbReference>
<dbReference type="Pfam" id="PF00990">
    <property type="entry name" value="GGDEF"/>
    <property type="match status" value="1"/>
</dbReference>
<keyword evidence="5 6" id="KW-0472">Membrane</keyword>
<evidence type="ECO:0000256" key="1">
    <source>
        <dbReference type="ARBA" id="ARBA00004651"/>
    </source>
</evidence>
<dbReference type="SMART" id="SM00471">
    <property type="entry name" value="HDc"/>
    <property type="match status" value="1"/>
</dbReference>
<dbReference type="CDD" id="cd01949">
    <property type="entry name" value="GGDEF"/>
    <property type="match status" value="1"/>
</dbReference>
<dbReference type="InterPro" id="IPR029787">
    <property type="entry name" value="Nucleotide_cyclase"/>
</dbReference>
<dbReference type="KEGG" id="cpro:CPRO_18170"/>
<dbReference type="Pfam" id="PF00989">
    <property type="entry name" value="PAS"/>
    <property type="match status" value="1"/>
</dbReference>
<evidence type="ECO:0000259" key="11">
    <source>
        <dbReference type="PROSITE" id="PS51831"/>
    </source>
</evidence>
<dbReference type="Gene3D" id="3.30.70.270">
    <property type="match status" value="1"/>
</dbReference>
<evidence type="ECO:0000256" key="4">
    <source>
        <dbReference type="ARBA" id="ARBA00022989"/>
    </source>
</evidence>
<dbReference type="InterPro" id="IPR043128">
    <property type="entry name" value="Rev_trsase/Diguanyl_cyclase"/>
</dbReference>
<evidence type="ECO:0000313" key="16">
    <source>
        <dbReference type="Proteomes" id="UP000184204"/>
    </source>
</evidence>
<reference evidence="15" key="2">
    <citation type="submission" date="2016-01" db="EMBL/GenBank/DDBJ databases">
        <authorList>
            <person name="Poehlein A."/>
            <person name="Schlien K."/>
            <person name="Gottschalk G."/>
            <person name="Buckel W."/>
            <person name="Daniel R."/>
        </authorList>
    </citation>
    <scope>NUCLEOTIDE SEQUENCE [LARGE SCALE GENOMIC DNA]</scope>
    <source>
        <strain evidence="15">X2</strain>
    </source>
</reference>
<dbReference type="InterPro" id="IPR035965">
    <property type="entry name" value="PAS-like_dom_sf"/>
</dbReference>
<keyword evidence="15" id="KW-1185">Reference proteome</keyword>
<dbReference type="SUPFAM" id="SSF158472">
    <property type="entry name" value="HAMP domain-like"/>
    <property type="match status" value="1"/>
</dbReference>
<dbReference type="GO" id="GO:0007165">
    <property type="term" value="P:signal transduction"/>
    <property type="evidence" value="ECO:0007669"/>
    <property type="project" value="InterPro"/>
</dbReference>
<dbReference type="Gene3D" id="3.30.450.20">
    <property type="entry name" value="PAS domain"/>
    <property type="match status" value="2"/>
</dbReference>
<dbReference type="InterPro" id="IPR001610">
    <property type="entry name" value="PAC"/>
</dbReference>
<evidence type="ECO:0000313" key="13">
    <source>
        <dbReference type="EMBL" id="AMJ41403.1"/>
    </source>
</evidence>
<dbReference type="SUPFAM" id="SSF55785">
    <property type="entry name" value="PYP-like sensor domain (PAS domain)"/>
    <property type="match status" value="1"/>
</dbReference>
<dbReference type="AlphaFoldDB" id="A0A0X1U8X8"/>
<dbReference type="PANTHER" id="PTHR43155:SF2">
    <property type="entry name" value="CYCLIC DI-GMP PHOSPHODIESTERASE PA4108"/>
    <property type="match status" value="1"/>
</dbReference>
<evidence type="ECO:0000256" key="6">
    <source>
        <dbReference type="SAM" id="Phobius"/>
    </source>
</evidence>
<dbReference type="PROSITE" id="PS50113">
    <property type="entry name" value="PAC"/>
    <property type="match status" value="1"/>
</dbReference>
<dbReference type="CDD" id="cd06225">
    <property type="entry name" value="HAMP"/>
    <property type="match status" value="1"/>
</dbReference>
<dbReference type="InterPro" id="IPR003660">
    <property type="entry name" value="HAMP_dom"/>
</dbReference>
<dbReference type="PROSITE" id="PS51831">
    <property type="entry name" value="HD"/>
    <property type="match status" value="1"/>
</dbReference>
<dbReference type="SUPFAM" id="SSF55073">
    <property type="entry name" value="Nucleotide cyclase"/>
    <property type="match status" value="1"/>
</dbReference>
<accession>A0A0X1U8X8</accession>
<dbReference type="InterPro" id="IPR006674">
    <property type="entry name" value="HD_domain"/>
</dbReference>
<dbReference type="CDD" id="cd00077">
    <property type="entry name" value="HDc"/>
    <property type="match status" value="1"/>
</dbReference>
<evidence type="ECO:0000256" key="3">
    <source>
        <dbReference type="ARBA" id="ARBA00022692"/>
    </source>
</evidence>
<dbReference type="InterPro" id="IPR037522">
    <property type="entry name" value="HD_GYP_dom"/>
</dbReference>
<evidence type="ECO:0000313" key="14">
    <source>
        <dbReference type="EMBL" id="SHF14509.1"/>
    </source>
</evidence>
<evidence type="ECO:0000256" key="5">
    <source>
        <dbReference type="ARBA" id="ARBA00023136"/>
    </source>
</evidence>
<dbReference type="Gene3D" id="6.10.340.10">
    <property type="match status" value="1"/>
</dbReference>
<dbReference type="PROSITE" id="PS50112">
    <property type="entry name" value="PAS"/>
    <property type="match status" value="1"/>
</dbReference>
<dbReference type="InterPro" id="IPR000700">
    <property type="entry name" value="PAS-assoc_C"/>
</dbReference>
<feature type="domain" description="GGDEF" evidence="10">
    <location>
        <begin position="530"/>
        <end position="663"/>
    </location>
</feature>
<reference evidence="16" key="4">
    <citation type="submission" date="2016-11" db="EMBL/GenBank/DDBJ databases">
        <authorList>
            <person name="Jaros S."/>
            <person name="Januszkiewicz K."/>
            <person name="Wedrychowicz H."/>
        </authorList>
    </citation>
    <scope>NUCLEOTIDE SEQUENCE [LARGE SCALE GENOMIC DNA]</scope>
    <source>
        <strain evidence="16">DSM 1682</strain>
    </source>
</reference>
<name>A0A0X1U8X8_ANAPI</name>
<feature type="domain" description="HAMP" evidence="9">
    <location>
        <begin position="304"/>
        <end position="359"/>
    </location>
</feature>
<dbReference type="SMART" id="SM00304">
    <property type="entry name" value="HAMP"/>
    <property type="match status" value="1"/>
</dbReference>
<dbReference type="InterPro" id="IPR000014">
    <property type="entry name" value="PAS"/>
</dbReference>
<protein>
    <submittedName>
        <fullName evidence="13">Diguanylate cyclase YegE</fullName>
        <ecNumber evidence="13">2.7.7.65</ecNumber>
    </submittedName>
    <submittedName>
        <fullName evidence="14">PAS domain S-box-containing protein/diguanylate cyclase (GGDEF) domain-containing protein</fullName>
    </submittedName>
</protein>
<reference evidence="14" key="3">
    <citation type="submission" date="2016-11" db="EMBL/GenBank/DDBJ databases">
        <authorList>
            <person name="Varghese N."/>
            <person name="Submissions S."/>
        </authorList>
    </citation>
    <scope>NUCLEOTIDE SEQUENCE</scope>
    <source>
        <strain evidence="14">DSM 1682</strain>
    </source>
</reference>
<proteinExistence type="predicted"/>
<evidence type="ECO:0000259" key="12">
    <source>
        <dbReference type="PROSITE" id="PS51832"/>
    </source>
</evidence>
<dbReference type="PROSITE" id="PS51832">
    <property type="entry name" value="HD_GYP"/>
    <property type="match status" value="1"/>
</dbReference>
<dbReference type="InterPro" id="IPR013767">
    <property type="entry name" value="PAS_fold"/>
</dbReference>
<organism evidence="14 16">
    <name type="scientific">Anaerotignum propionicum DSM 1682</name>
    <dbReference type="NCBI Taxonomy" id="991789"/>
    <lineage>
        <taxon>Bacteria</taxon>
        <taxon>Bacillati</taxon>
        <taxon>Bacillota</taxon>
        <taxon>Clostridia</taxon>
        <taxon>Lachnospirales</taxon>
        <taxon>Anaerotignaceae</taxon>
        <taxon>Anaerotignum</taxon>
    </lineage>
</organism>
<dbReference type="InterPro" id="IPR033480">
    <property type="entry name" value="sCache_2"/>
</dbReference>
<dbReference type="Gene3D" id="1.10.3210.10">
    <property type="entry name" value="Hypothetical protein af1432"/>
    <property type="match status" value="1"/>
</dbReference>
<dbReference type="InterPro" id="IPR000160">
    <property type="entry name" value="GGDEF_dom"/>
</dbReference>
<dbReference type="SMART" id="SM00091">
    <property type="entry name" value="PAS"/>
    <property type="match status" value="1"/>
</dbReference>
<dbReference type="NCBIfam" id="TIGR00229">
    <property type="entry name" value="sensory_box"/>
    <property type="match status" value="1"/>
</dbReference>
<dbReference type="PROSITE" id="PS50885">
    <property type="entry name" value="HAMP"/>
    <property type="match status" value="1"/>
</dbReference>
<evidence type="ECO:0000259" key="8">
    <source>
        <dbReference type="PROSITE" id="PS50113"/>
    </source>
</evidence>
<dbReference type="Pfam" id="PF00672">
    <property type="entry name" value="HAMP"/>
    <property type="match status" value="1"/>
</dbReference>
<dbReference type="SMART" id="SM01049">
    <property type="entry name" value="Cache_2"/>
    <property type="match status" value="1"/>
</dbReference>
<dbReference type="NCBIfam" id="TIGR00254">
    <property type="entry name" value="GGDEF"/>
    <property type="match status" value="1"/>
</dbReference>
<reference evidence="13 15" key="1">
    <citation type="journal article" date="2016" name="Genome Announc.">
        <title>Complete Genome Sequence of the Amino Acid-Fermenting Clostridium propionicum X2 (DSM 1682).</title>
        <authorList>
            <person name="Poehlein A."/>
            <person name="Schlien K."/>
            <person name="Chowdhury N.P."/>
            <person name="Gottschalk G."/>
            <person name="Buckel W."/>
            <person name="Daniel R."/>
        </authorList>
    </citation>
    <scope>NUCLEOTIDE SEQUENCE [LARGE SCALE GENOMIC DNA]</scope>
    <source>
        <strain evidence="13 15">X2</strain>
    </source>
</reference>
<keyword evidence="2" id="KW-1003">Cell membrane</keyword>
<keyword evidence="13" id="KW-0808">Transferase</keyword>
<evidence type="ECO:0000259" key="9">
    <source>
        <dbReference type="PROSITE" id="PS50885"/>
    </source>
</evidence>
<feature type="transmembrane region" description="Helical" evidence="6">
    <location>
        <begin position="281"/>
        <end position="303"/>
    </location>
</feature>
<comment type="subcellular location">
    <subcellularLocation>
        <location evidence="1">Cell membrane</location>
        <topology evidence="1">Multi-pass membrane protein</topology>
    </subcellularLocation>
</comment>
<feature type="domain" description="PAS" evidence="7">
    <location>
        <begin position="371"/>
        <end position="444"/>
    </location>
</feature>
<feature type="transmembrane region" description="Helical" evidence="6">
    <location>
        <begin position="83"/>
        <end position="106"/>
    </location>
</feature>
<feature type="domain" description="PAC" evidence="8">
    <location>
        <begin position="449"/>
        <end position="501"/>
    </location>
</feature>
<dbReference type="Proteomes" id="UP000184204">
    <property type="component" value="Unassembled WGS sequence"/>
</dbReference>
<dbReference type="EMBL" id="FQUA01000020">
    <property type="protein sequence ID" value="SHF14509.1"/>
    <property type="molecule type" value="Genomic_DNA"/>
</dbReference>
<keyword evidence="13" id="KW-0548">Nucleotidyltransferase</keyword>